<reference evidence="8 9" key="1">
    <citation type="submission" date="2024-09" db="EMBL/GenBank/DDBJ databases">
        <authorList>
            <person name="Sun Q."/>
            <person name="Mori K."/>
        </authorList>
    </citation>
    <scope>NUCLEOTIDE SEQUENCE [LARGE SCALE GENOMIC DNA]</scope>
    <source>
        <strain evidence="8 9">JCM 13503</strain>
    </source>
</reference>
<dbReference type="PANTHER" id="PTHR43214">
    <property type="entry name" value="TWO-COMPONENT RESPONSE REGULATOR"/>
    <property type="match status" value="1"/>
</dbReference>
<dbReference type="PRINTS" id="PR00038">
    <property type="entry name" value="HTHLUXR"/>
</dbReference>
<dbReference type="Gene3D" id="3.40.50.2300">
    <property type="match status" value="1"/>
</dbReference>
<dbReference type="PROSITE" id="PS50043">
    <property type="entry name" value="HTH_LUXR_2"/>
    <property type="match status" value="1"/>
</dbReference>
<dbReference type="Proteomes" id="UP001589733">
    <property type="component" value="Unassembled WGS sequence"/>
</dbReference>
<evidence type="ECO:0000313" key="9">
    <source>
        <dbReference type="Proteomes" id="UP001589733"/>
    </source>
</evidence>
<dbReference type="InterPro" id="IPR000792">
    <property type="entry name" value="Tscrpt_reg_LuxR_C"/>
</dbReference>
<evidence type="ECO:0000256" key="5">
    <source>
        <dbReference type="PROSITE-ProRule" id="PRU00169"/>
    </source>
</evidence>
<dbReference type="InterPro" id="IPR039420">
    <property type="entry name" value="WalR-like"/>
</dbReference>
<feature type="modified residue" description="4-aspartylphosphate" evidence="5">
    <location>
        <position position="67"/>
    </location>
</feature>
<accession>A0ABV6B921</accession>
<dbReference type="CDD" id="cd17535">
    <property type="entry name" value="REC_NarL-like"/>
    <property type="match status" value="1"/>
</dbReference>
<sequence length="225" mass="24555">MSRCHSRKVPNEPIRVVIADDQPLFLDSVRTLLNAMPWATVVGVARDGGTHAVRLAESLQPDVLLLDVRMPGLNGIEVTRHVTRTTPHIGVVRLTMFDDESVFAAMRAGARGYALKGADGAEIACAVQAVANGEVLRFFGESRGQGAAEVFPELTDREREVLDLIAGGRSNADIARQLDLSPKTVRTHISNIFSKLQVADRAEAVLRTREVGLGQDQARRARRNE</sequence>
<organism evidence="8 9">
    <name type="scientific">Deinococcus oregonensis</name>
    <dbReference type="NCBI Taxonomy" id="1805970"/>
    <lineage>
        <taxon>Bacteria</taxon>
        <taxon>Thermotogati</taxon>
        <taxon>Deinococcota</taxon>
        <taxon>Deinococci</taxon>
        <taxon>Deinococcales</taxon>
        <taxon>Deinococcaceae</taxon>
        <taxon>Deinococcus</taxon>
    </lineage>
</organism>
<evidence type="ECO:0000256" key="1">
    <source>
        <dbReference type="ARBA" id="ARBA00022553"/>
    </source>
</evidence>
<dbReference type="PROSITE" id="PS50110">
    <property type="entry name" value="RESPONSE_REGULATORY"/>
    <property type="match status" value="1"/>
</dbReference>
<protein>
    <submittedName>
        <fullName evidence="8">LuxR C-terminal-related transcriptional regulator</fullName>
    </submittedName>
</protein>
<evidence type="ECO:0000256" key="3">
    <source>
        <dbReference type="ARBA" id="ARBA00023125"/>
    </source>
</evidence>
<keyword evidence="2" id="KW-0805">Transcription regulation</keyword>
<dbReference type="SUPFAM" id="SSF46894">
    <property type="entry name" value="C-terminal effector domain of the bipartite response regulators"/>
    <property type="match status" value="1"/>
</dbReference>
<dbReference type="InterPro" id="IPR001789">
    <property type="entry name" value="Sig_transdc_resp-reg_receiver"/>
</dbReference>
<comment type="caution">
    <text evidence="8">The sequence shown here is derived from an EMBL/GenBank/DDBJ whole genome shotgun (WGS) entry which is preliminary data.</text>
</comment>
<dbReference type="CDD" id="cd06170">
    <property type="entry name" value="LuxR_C_like"/>
    <property type="match status" value="1"/>
</dbReference>
<feature type="domain" description="HTH luxR-type" evidence="6">
    <location>
        <begin position="147"/>
        <end position="212"/>
    </location>
</feature>
<dbReference type="SMART" id="SM00448">
    <property type="entry name" value="REC"/>
    <property type="match status" value="1"/>
</dbReference>
<dbReference type="RefSeq" id="WP_380016358.1">
    <property type="nucleotide sequence ID" value="NZ_JBHLYR010000071.1"/>
</dbReference>
<dbReference type="InterPro" id="IPR016032">
    <property type="entry name" value="Sig_transdc_resp-reg_C-effctor"/>
</dbReference>
<evidence type="ECO:0000256" key="4">
    <source>
        <dbReference type="ARBA" id="ARBA00023163"/>
    </source>
</evidence>
<keyword evidence="1 5" id="KW-0597">Phosphoprotein</keyword>
<keyword evidence="4" id="KW-0804">Transcription</keyword>
<evidence type="ECO:0000313" key="8">
    <source>
        <dbReference type="EMBL" id="MFB9994926.1"/>
    </source>
</evidence>
<name>A0ABV6B921_9DEIO</name>
<proteinExistence type="predicted"/>
<dbReference type="SUPFAM" id="SSF52172">
    <property type="entry name" value="CheY-like"/>
    <property type="match status" value="1"/>
</dbReference>
<keyword evidence="3" id="KW-0238">DNA-binding</keyword>
<dbReference type="SMART" id="SM00421">
    <property type="entry name" value="HTH_LUXR"/>
    <property type="match status" value="1"/>
</dbReference>
<evidence type="ECO:0000256" key="2">
    <source>
        <dbReference type="ARBA" id="ARBA00023015"/>
    </source>
</evidence>
<evidence type="ECO:0000259" key="6">
    <source>
        <dbReference type="PROSITE" id="PS50043"/>
    </source>
</evidence>
<gene>
    <name evidence="8" type="ORF">ACFFLM_23530</name>
</gene>
<dbReference type="InterPro" id="IPR011006">
    <property type="entry name" value="CheY-like_superfamily"/>
</dbReference>
<feature type="domain" description="Response regulatory" evidence="7">
    <location>
        <begin position="15"/>
        <end position="131"/>
    </location>
</feature>
<dbReference type="EMBL" id="JBHLYR010000071">
    <property type="protein sequence ID" value="MFB9994926.1"/>
    <property type="molecule type" value="Genomic_DNA"/>
</dbReference>
<dbReference type="PROSITE" id="PS00622">
    <property type="entry name" value="HTH_LUXR_1"/>
    <property type="match status" value="1"/>
</dbReference>
<dbReference type="PANTHER" id="PTHR43214:SF24">
    <property type="entry name" value="TRANSCRIPTIONAL REGULATORY PROTEIN NARL-RELATED"/>
    <property type="match status" value="1"/>
</dbReference>
<keyword evidence="9" id="KW-1185">Reference proteome</keyword>
<dbReference type="InterPro" id="IPR058245">
    <property type="entry name" value="NreC/VraR/RcsB-like_REC"/>
</dbReference>
<evidence type="ECO:0000259" key="7">
    <source>
        <dbReference type="PROSITE" id="PS50110"/>
    </source>
</evidence>
<dbReference type="Pfam" id="PF00196">
    <property type="entry name" value="GerE"/>
    <property type="match status" value="1"/>
</dbReference>
<dbReference type="Pfam" id="PF00072">
    <property type="entry name" value="Response_reg"/>
    <property type="match status" value="1"/>
</dbReference>